<dbReference type="OrthoDB" id="5296237at2"/>
<keyword evidence="2" id="KW-1185">Reference proteome</keyword>
<gene>
    <name evidence="1" type="ORF">DWE98_22925</name>
</gene>
<sequence length="99" mass="11177">MITIRETKEFSSWLDKLRDERARARIANRIARLGAGNPGDIKPIGEGLSELRVDYGPGYRVYLAQKGSVLIILLCGGDKRTQEADIRKAKELARQYEET</sequence>
<proteinExistence type="predicted"/>
<dbReference type="NCBIfam" id="TIGR02683">
    <property type="entry name" value="upstrm_HI1419"/>
    <property type="match status" value="1"/>
</dbReference>
<name>A0A370L0L8_9HYPH</name>
<protein>
    <submittedName>
        <fullName evidence="1">Type II toxin-antitoxin system RelE/ParE family toxin</fullName>
    </submittedName>
</protein>
<dbReference type="PANTHER" id="PTHR41791">
    <property type="entry name" value="SSL7039 PROTEIN"/>
    <property type="match status" value="1"/>
</dbReference>
<dbReference type="InterPro" id="IPR014056">
    <property type="entry name" value="TypeIITA-like_toxin_pred"/>
</dbReference>
<dbReference type="AlphaFoldDB" id="A0A370L0L8"/>
<evidence type="ECO:0000313" key="2">
    <source>
        <dbReference type="Proteomes" id="UP000255207"/>
    </source>
</evidence>
<reference evidence="2" key="1">
    <citation type="submission" date="2018-07" db="EMBL/GenBank/DDBJ databases">
        <authorList>
            <person name="Safronova V.I."/>
            <person name="Chirak E.R."/>
            <person name="Sazanova A.L."/>
        </authorList>
    </citation>
    <scope>NUCLEOTIDE SEQUENCE [LARGE SCALE GENOMIC DNA]</scope>
    <source>
        <strain evidence="2">RCAM04685</strain>
    </source>
</reference>
<accession>A0A370L0L8</accession>
<organism evidence="1 2">
    <name type="scientific">Bosea caraganae</name>
    <dbReference type="NCBI Taxonomy" id="2763117"/>
    <lineage>
        <taxon>Bacteria</taxon>
        <taxon>Pseudomonadati</taxon>
        <taxon>Pseudomonadota</taxon>
        <taxon>Alphaproteobacteria</taxon>
        <taxon>Hyphomicrobiales</taxon>
        <taxon>Boseaceae</taxon>
        <taxon>Bosea</taxon>
    </lineage>
</organism>
<dbReference type="InterPro" id="IPR009241">
    <property type="entry name" value="HigB-like"/>
</dbReference>
<dbReference type="RefSeq" id="WP_114831636.1">
    <property type="nucleotide sequence ID" value="NZ_QQTO01000037.1"/>
</dbReference>
<dbReference type="Pfam" id="PF05973">
    <property type="entry name" value="Gp49"/>
    <property type="match status" value="1"/>
</dbReference>
<dbReference type="PANTHER" id="PTHR41791:SF1">
    <property type="entry name" value="SSL7039 PROTEIN"/>
    <property type="match status" value="1"/>
</dbReference>
<evidence type="ECO:0000313" key="1">
    <source>
        <dbReference type="EMBL" id="RDJ20820.1"/>
    </source>
</evidence>
<dbReference type="PIRSF" id="PIRSF028744">
    <property type="entry name" value="Addict_mod_HI1419"/>
    <property type="match status" value="1"/>
</dbReference>
<dbReference type="EMBL" id="QQTP01000015">
    <property type="protein sequence ID" value="RDJ20820.1"/>
    <property type="molecule type" value="Genomic_DNA"/>
</dbReference>
<dbReference type="Proteomes" id="UP000255207">
    <property type="component" value="Unassembled WGS sequence"/>
</dbReference>
<comment type="caution">
    <text evidence="1">The sequence shown here is derived from an EMBL/GenBank/DDBJ whole genome shotgun (WGS) entry which is preliminary data.</text>
</comment>